<dbReference type="InterPro" id="IPR000873">
    <property type="entry name" value="AMP-dep_synth/lig_dom"/>
</dbReference>
<dbReference type="Gene3D" id="3.40.50.12780">
    <property type="entry name" value="N-terminal domain of ligase-like"/>
    <property type="match status" value="1"/>
</dbReference>
<feature type="domain" description="Carrier" evidence="4">
    <location>
        <begin position="525"/>
        <end position="600"/>
    </location>
</feature>
<dbReference type="EMBL" id="JAUUCC010000024">
    <property type="protein sequence ID" value="MEE2051138.1"/>
    <property type="molecule type" value="Genomic_DNA"/>
</dbReference>
<dbReference type="InterPro" id="IPR025110">
    <property type="entry name" value="AMP-bd_C"/>
</dbReference>
<dbReference type="InterPro" id="IPR001242">
    <property type="entry name" value="Condensation_dom"/>
</dbReference>
<accession>A0ABU7KPB6</accession>
<evidence type="ECO:0000259" key="4">
    <source>
        <dbReference type="PROSITE" id="PS50075"/>
    </source>
</evidence>
<dbReference type="Gene3D" id="3.30.300.30">
    <property type="match status" value="1"/>
</dbReference>
<dbReference type="PANTHER" id="PTHR45527:SF1">
    <property type="entry name" value="FATTY ACID SYNTHASE"/>
    <property type="match status" value="1"/>
</dbReference>
<dbReference type="PROSITE" id="PS50075">
    <property type="entry name" value="CARRIER"/>
    <property type="match status" value="1"/>
</dbReference>
<dbReference type="PROSITE" id="PS00455">
    <property type="entry name" value="AMP_BINDING"/>
    <property type="match status" value="1"/>
</dbReference>
<evidence type="ECO:0000256" key="2">
    <source>
        <dbReference type="ARBA" id="ARBA00022450"/>
    </source>
</evidence>
<dbReference type="Pfam" id="PF13193">
    <property type="entry name" value="AMP-binding_C"/>
    <property type="match status" value="1"/>
</dbReference>
<dbReference type="SUPFAM" id="SSF56801">
    <property type="entry name" value="Acetyl-CoA synthetase-like"/>
    <property type="match status" value="1"/>
</dbReference>
<dbReference type="RefSeq" id="WP_330158298.1">
    <property type="nucleotide sequence ID" value="NZ_BAAAJA010000011.1"/>
</dbReference>
<comment type="caution">
    <text evidence="5">The sequence shown here is derived from an EMBL/GenBank/DDBJ whole genome shotgun (WGS) entry which is preliminary data.</text>
</comment>
<dbReference type="InterPro" id="IPR006162">
    <property type="entry name" value="Ppantetheine_attach_site"/>
</dbReference>
<dbReference type="Gene3D" id="1.10.1200.10">
    <property type="entry name" value="ACP-like"/>
    <property type="match status" value="1"/>
</dbReference>
<dbReference type="SUPFAM" id="SSF47336">
    <property type="entry name" value="ACP-like"/>
    <property type="match status" value="1"/>
</dbReference>
<dbReference type="InterPro" id="IPR020845">
    <property type="entry name" value="AMP-binding_CS"/>
</dbReference>
<sequence length="1046" mass="111289">MAFAPSPYVHGERIECLVARHARLSPSAVAVRQGGRTLTYGELAEGARAVAAALRGHGVPPDGLVAVRMARSPELVTVLLGVLRAGAAYVALDPDWPPARVLDAVRGTDLFVTAQAGPLPRTVRAEGVPVAAPDALFAGDPARAPEPEADGTRAASVFYTSGSTGRPKGVLSPHRGALRTLVNCPAIPLDRDTVFLQASPLPWDGFSLELWAPLLNGGLSVLMESGARSLDADQLERATGLGVNSLFLTSSLFGVLAEERLDLFGGLRLLLTGGERMPVGAARRVLRRFPDLRVVNGYGPVESTIFATHHVVRPRDVAEDSTEVPIGTPLPRTSVELLDPDGLPSATERDGTRRGELAVAGDGVALGYAGDPEETARRFVHVGGTRHYRTGDLAVLDAGGLLWFRGRTDHQFKVRGVRVEAEEVESVLEAHPAVTAACALPFERAPGRSAVAAVYTTADGRPVAEEELRAFAAHRLLDAMVPALLHHLQRLPLSPTGKADRAALTRLFRREHGAGRAGAHTSPTATGPTGADPLLAEVRRLLALPGLGAHDNLVLAGADSLDVIRLAARLGTRLGVRLAAADLYRLHSVEAVRAHCEAVAAAPARPLPPHPGVSGPEPATAALTHAQQRFWLAEMGSPGAADNLVVLAYALTGPLDPAPLAEAFGDTVRLHPALRTTYPWTGTEPVQRVLTPEEADVRLETTDLPAGTPDRTTGELARALTADWWDRPFQLGEEVPVRARLCRVGADRHLLCLQAHHIAFDGWSESVLLTDLGAAYRARLAGHPPPEPPERLTPGRYSGWEAARLADWAEEDLPFWRAELEAAPEPFLPAPARRGESRRRETGLTVGAATVRALTRSAARHGGPALAALVAASAHALSRTFGSADLALGTVTAGRCDPAVEEVVGYFVNPFAVRIAVGPDEDAAALVGRSADRVVAGLAHARTPFDELVRELGPDRDRHPWFQAFAVLQNRPPPGFLADGVTVEPVRVRPPRTARELTLEAVPAADGSWRLLVQWREDGVAASDADRLRNTLHTALTRIAEAQTSH</sequence>
<protein>
    <submittedName>
        <fullName evidence="5">AMP-binding protein</fullName>
    </submittedName>
</protein>
<dbReference type="Pfam" id="PF00668">
    <property type="entry name" value="Condensation"/>
    <property type="match status" value="1"/>
</dbReference>
<evidence type="ECO:0000256" key="3">
    <source>
        <dbReference type="ARBA" id="ARBA00022553"/>
    </source>
</evidence>
<dbReference type="PROSITE" id="PS00012">
    <property type="entry name" value="PHOSPHOPANTETHEINE"/>
    <property type="match status" value="1"/>
</dbReference>
<comment type="cofactor">
    <cofactor evidence="1">
        <name>pantetheine 4'-phosphate</name>
        <dbReference type="ChEBI" id="CHEBI:47942"/>
    </cofactor>
</comment>
<dbReference type="Pfam" id="PF00550">
    <property type="entry name" value="PP-binding"/>
    <property type="match status" value="1"/>
</dbReference>
<evidence type="ECO:0000313" key="6">
    <source>
        <dbReference type="Proteomes" id="UP001348641"/>
    </source>
</evidence>
<keyword evidence="3" id="KW-0597">Phosphoprotein</keyword>
<dbReference type="PANTHER" id="PTHR45527">
    <property type="entry name" value="NONRIBOSOMAL PEPTIDE SYNTHETASE"/>
    <property type="match status" value="1"/>
</dbReference>
<dbReference type="Gene3D" id="3.30.559.30">
    <property type="entry name" value="Nonribosomal peptide synthetase, condensation domain"/>
    <property type="match status" value="1"/>
</dbReference>
<dbReference type="InterPro" id="IPR036736">
    <property type="entry name" value="ACP-like_sf"/>
</dbReference>
<evidence type="ECO:0000256" key="1">
    <source>
        <dbReference type="ARBA" id="ARBA00001957"/>
    </source>
</evidence>
<proteinExistence type="predicted"/>
<dbReference type="SUPFAM" id="SSF52777">
    <property type="entry name" value="CoA-dependent acyltransferases"/>
    <property type="match status" value="2"/>
</dbReference>
<gene>
    <name evidence="5" type="ORF">Q8A49_11610</name>
</gene>
<dbReference type="Gene3D" id="3.30.559.10">
    <property type="entry name" value="Chloramphenicol acetyltransferase-like domain"/>
    <property type="match status" value="1"/>
</dbReference>
<evidence type="ECO:0000313" key="5">
    <source>
        <dbReference type="EMBL" id="MEE2051138.1"/>
    </source>
</evidence>
<reference evidence="5 6" key="1">
    <citation type="submission" date="2023-07" db="EMBL/GenBank/DDBJ databases">
        <authorList>
            <person name="Girao M."/>
            <person name="Carvalho M.F."/>
        </authorList>
    </citation>
    <scope>NUCLEOTIDE SEQUENCE [LARGE SCALE GENOMIC DNA]</scope>
    <source>
        <strain evidence="5 6">66/93</strain>
    </source>
</reference>
<dbReference type="InterPro" id="IPR042099">
    <property type="entry name" value="ANL_N_sf"/>
</dbReference>
<dbReference type="InterPro" id="IPR023213">
    <property type="entry name" value="CAT-like_dom_sf"/>
</dbReference>
<dbReference type="InterPro" id="IPR009081">
    <property type="entry name" value="PP-bd_ACP"/>
</dbReference>
<organism evidence="5 6">
    <name type="scientific">Nocardiopsis tropica</name>
    <dbReference type="NCBI Taxonomy" id="109330"/>
    <lineage>
        <taxon>Bacteria</taxon>
        <taxon>Bacillati</taxon>
        <taxon>Actinomycetota</taxon>
        <taxon>Actinomycetes</taxon>
        <taxon>Streptosporangiales</taxon>
        <taxon>Nocardiopsidaceae</taxon>
        <taxon>Nocardiopsis</taxon>
    </lineage>
</organism>
<dbReference type="Pfam" id="PF00501">
    <property type="entry name" value="AMP-binding"/>
    <property type="match status" value="1"/>
</dbReference>
<dbReference type="InterPro" id="IPR045851">
    <property type="entry name" value="AMP-bd_C_sf"/>
</dbReference>
<name>A0ABU7KPB6_9ACTN</name>
<keyword evidence="2" id="KW-0596">Phosphopantetheine</keyword>
<dbReference type="Proteomes" id="UP001348641">
    <property type="component" value="Unassembled WGS sequence"/>
</dbReference>